<sequence length="143" mass="16020">MKILLLPTFPLKLATKQVKGITQYFGYHFPDIKLTCQDYFPTQSCGGSLQQFSQQVCALHFKGDHIIPLIKIFIWEVENNLLPFLWKPCINIAGSTQYDGSIGWGIGRAGNYPVAVERSLVGVSAIMLGCFYFAIDIGFLTEH</sequence>
<evidence type="ECO:0000313" key="2">
    <source>
        <dbReference type="Proteomes" id="UP001054945"/>
    </source>
</evidence>
<reference evidence="1 2" key="1">
    <citation type="submission" date="2021-06" db="EMBL/GenBank/DDBJ databases">
        <title>Caerostris extrusa draft genome.</title>
        <authorList>
            <person name="Kono N."/>
            <person name="Arakawa K."/>
        </authorList>
    </citation>
    <scope>NUCLEOTIDE SEQUENCE [LARGE SCALE GENOMIC DNA]</scope>
</reference>
<protein>
    <submittedName>
        <fullName evidence="1">Uncharacterized protein</fullName>
    </submittedName>
</protein>
<accession>A0AAV4XVI0</accession>
<proteinExistence type="predicted"/>
<organism evidence="1 2">
    <name type="scientific">Caerostris extrusa</name>
    <name type="common">Bark spider</name>
    <name type="synonym">Caerostris bankana</name>
    <dbReference type="NCBI Taxonomy" id="172846"/>
    <lineage>
        <taxon>Eukaryota</taxon>
        <taxon>Metazoa</taxon>
        <taxon>Ecdysozoa</taxon>
        <taxon>Arthropoda</taxon>
        <taxon>Chelicerata</taxon>
        <taxon>Arachnida</taxon>
        <taxon>Araneae</taxon>
        <taxon>Araneomorphae</taxon>
        <taxon>Entelegynae</taxon>
        <taxon>Araneoidea</taxon>
        <taxon>Araneidae</taxon>
        <taxon>Caerostris</taxon>
    </lineage>
</organism>
<keyword evidence="2" id="KW-1185">Reference proteome</keyword>
<dbReference type="EMBL" id="BPLR01001017">
    <property type="protein sequence ID" value="GIY99175.1"/>
    <property type="molecule type" value="Genomic_DNA"/>
</dbReference>
<evidence type="ECO:0000313" key="1">
    <source>
        <dbReference type="EMBL" id="GIY99175.1"/>
    </source>
</evidence>
<name>A0AAV4XVI0_CAEEX</name>
<gene>
    <name evidence="1" type="ORF">CEXT_409091</name>
</gene>
<dbReference type="AlphaFoldDB" id="A0AAV4XVI0"/>
<comment type="caution">
    <text evidence="1">The sequence shown here is derived from an EMBL/GenBank/DDBJ whole genome shotgun (WGS) entry which is preliminary data.</text>
</comment>
<dbReference type="Proteomes" id="UP001054945">
    <property type="component" value="Unassembled WGS sequence"/>
</dbReference>